<proteinExistence type="predicted"/>
<organism evidence="1 2">
    <name type="scientific">Pseudomonas fluorescens</name>
    <dbReference type="NCBI Taxonomy" id="294"/>
    <lineage>
        <taxon>Bacteria</taxon>
        <taxon>Pseudomonadati</taxon>
        <taxon>Pseudomonadota</taxon>
        <taxon>Gammaproteobacteria</taxon>
        <taxon>Pseudomonadales</taxon>
        <taxon>Pseudomonadaceae</taxon>
        <taxon>Pseudomonas</taxon>
    </lineage>
</organism>
<evidence type="ECO:0000313" key="1">
    <source>
        <dbReference type="EMBL" id="VVO30630.1"/>
    </source>
</evidence>
<protein>
    <recommendedName>
        <fullName evidence="3">DUF946 domain-containing protein</fullName>
    </recommendedName>
</protein>
<dbReference type="Proteomes" id="UP000409037">
    <property type="component" value="Unassembled WGS sequence"/>
</dbReference>
<gene>
    <name evidence="1" type="ORF">PS833_04970</name>
</gene>
<sequence length="439" mass="47980">MNTNDDVALPARQMESLTVENLLINFTTEFHRIWDTKGSKAKPGAFWRPTPAPDALPGFFPLGDLAVSGHDNINGKRVMAVVCEGDPQSEGATKGKALSRPDDYEQVWKDSGSGSRTDGSIWRPIPPDGYVALGLVCSNNHEKPSLNAVRCVRADLVIASSVGDEIWDDRGSGAEQNFSAWSTDPPAAAAGEIYFASGTFIGAASFSKPATHVAAYSLRMQIPLQTNPAPEVPVLTGFSASPPHESFEATQVATIPWFAVEDDALEPIEKLTRSPLYQLERTDRYVLVGYGHNTGTKGRFFRWTAHWVLDRTLLRIFTDNTSIQFRTEWPIATSGRVLPIKFSARLSKSFTRTETSSSGWMTSKSVEVVAIVPKNKTLAVYQLQSHYELLRKDGTQVGVNIAYTDSDSFYLAEYPPEVDSEPSATLPEADVSAATNTAP</sequence>
<dbReference type="AlphaFoldDB" id="A0A5E7VGM7"/>
<dbReference type="PANTHER" id="PTHR48219">
    <property type="entry name" value="VACUOLAR PROTEIN SORTING-ASSOCIATED PROTEIN 62-RELATED"/>
    <property type="match status" value="1"/>
</dbReference>
<accession>A0A5E7VGM7</accession>
<evidence type="ECO:0000313" key="2">
    <source>
        <dbReference type="Proteomes" id="UP000409037"/>
    </source>
</evidence>
<dbReference type="InterPro" id="IPR009291">
    <property type="entry name" value="Vps62"/>
</dbReference>
<reference evidence="1 2" key="1">
    <citation type="submission" date="2019-09" db="EMBL/GenBank/DDBJ databases">
        <authorList>
            <person name="Chandra G."/>
            <person name="Truman W A."/>
        </authorList>
    </citation>
    <scope>NUCLEOTIDE SEQUENCE [LARGE SCALE GENOMIC DNA]</scope>
    <source>
        <strain evidence="1">PS833</strain>
    </source>
</reference>
<dbReference type="Pfam" id="PF06101">
    <property type="entry name" value="Vps62"/>
    <property type="match status" value="1"/>
</dbReference>
<dbReference type="OrthoDB" id="1495469at2"/>
<dbReference type="EMBL" id="CABVHU010000014">
    <property type="protein sequence ID" value="VVO30630.1"/>
    <property type="molecule type" value="Genomic_DNA"/>
</dbReference>
<dbReference type="PANTHER" id="PTHR48219:SF2">
    <property type="entry name" value="VACUOLAR PROTEIN SORTING-ASSOCIATED PROTEIN 62"/>
    <property type="match status" value="1"/>
</dbReference>
<evidence type="ECO:0008006" key="3">
    <source>
        <dbReference type="Google" id="ProtNLM"/>
    </source>
</evidence>
<name>A0A5E7VGM7_PSEFL</name>
<dbReference type="RefSeq" id="WP_150800187.1">
    <property type="nucleotide sequence ID" value="NZ_CABVHU010000014.1"/>
</dbReference>